<dbReference type="InterPro" id="IPR018485">
    <property type="entry name" value="FGGY_C"/>
</dbReference>
<dbReference type="CDD" id="cd07771">
    <property type="entry name" value="ASKHA_NBD_FGGY_RhaB-like"/>
    <property type="match status" value="1"/>
</dbReference>
<keyword evidence="2" id="KW-0808">Transferase</keyword>
<dbReference type="InterPro" id="IPR043129">
    <property type="entry name" value="ATPase_NBD"/>
</dbReference>
<evidence type="ECO:0000256" key="6">
    <source>
        <dbReference type="ARBA" id="ARBA00023308"/>
    </source>
</evidence>
<keyword evidence="4 9" id="KW-0418">Kinase</keyword>
<dbReference type="Gene3D" id="3.30.420.40">
    <property type="match status" value="2"/>
</dbReference>
<name>A0A1G7V4E0_9BACT</name>
<evidence type="ECO:0000313" key="10">
    <source>
        <dbReference type="Proteomes" id="UP000198779"/>
    </source>
</evidence>
<dbReference type="SUPFAM" id="SSF53067">
    <property type="entry name" value="Actin-like ATPase domain"/>
    <property type="match status" value="2"/>
</dbReference>
<evidence type="ECO:0000259" key="7">
    <source>
        <dbReference type="Pfam" id="PF00370"/>
    </source>
</evidence>
<gene>
    <name evidence="9" type="ORF">SAMN04487901_10587</name>
</gene>
<evidence type="ECO:0000256" key="2">
    <source>
        <dbReference type="ARBA" id="ARBA00022679"/>
    </source>
</evidence>
<keyword evidence="10" id="KW-1185">Reference proteome</keyword>
<evidence type="ECO:0000259" key="8">
    <source>
        <dbReference type="Pfam" id="PF02782"/>
    </source>
</evidence>
<keyword evidence="6" id="KW-0684">Rhamnose metabolism</keyword>
<keyword evidence="5" id="KW-0067">ATP-binding</keyword>
<dbReference type="GO" id="GO:0005524">
    <property type="term" value="F:ATP binding"/>
    <property type="evidence" value="ECO:0007669"/>
    <property type="project" value="UniProtKB-KW"/>
</dbReference>
<evidence type="ECO:0000256" key="5">
    <source>
        <dbReference type="ARBA" id="ARBA00022840"/>
    </source>
</evidence>
<dbReference type="GO" id="GO:0008993">
    <property type="term" value="F:rhamnulokinase activity"/>
    <property type="evidence" value="ECO:0007669"/>
    <property type="project" value="InterPro"/>
</dbReference>
<evidence type="ECO:0000256" key="4">
    <source>
        <dbReference type="ARBA" id="ARBA00022777"/>
    </source>
</evidence>
<dbReference type="Pfam" id="PF02782">
    <property type="entry name" value="FGGY_C"/>
    <property type="match status" value="1"/>
</dbReference>
<dbReference type="Pfam" id="PF00370">
    <property type="entry name" value="FGGY_N"/>
    <property type="match status" value="1"/>
</dbReference>
<protein>
    <submittedName>
        <fullName evidence="9">Rhamnulokinase</fullName>
    </submittedName>
</protein>
<evidence type="ECO:0000313" key="9">
    <source>
        <dbReference type="EMBL" id="SDG54587.1"/>
    </source>
</evidence>
<keyword evidence="3" id="KW-0547">Nucleotide-binding</keyword>
<comment type="similarity">
    <text evidence="1">Belongs to the FGGY kinase family.</text>
</comment>
<dbReference type="PANTHER" id="PTHR43095">
    <property type="entry name" value="SUGAR KINASE"/>
    <property type="match status" value="1"/>
</dbReference>
<dbReference type="EMBL" id="FNCQ01000005">
    <property type="protein sequence ID" value="SDG54587.1"/>
    <property type="molecule type" value="Genomic_DNA"/>
</dbReference>
<dbReference type="AlphaFoldDB" id="A0A1G7V4E0"/>
<evidence type="ECO:0000256" key="1">
    <source>
        <dbReference type="ARBA" id="ARBA00009156"/>
    </source>
</evidence>
<dbReference type="Proteomes" id="UP000198779">
    <property type="component" value="Unassembled WGS sequence"/>
</dbReference>
<organism evidence="9 10">
    <name type="scientific">Prevotella communis</name>
    <dbReference type="NCBI Taxonomy" id="2913614"/>
    <lineage>
        <taxon>Bacteria</taxon>
        <taxon>Pseudomonadati</taxon>
        <taxon>Bacteroidota</taxon>
        <taxon>Bacteroidia</taxon>
        <taxon>Bacteroidales</taxon>
        <taxon>Prevotellaceae</taxon>
        <taxon>Prevotella</taxon>
    </lineage>
</organism>
<sequence>MENKKYFFAVDLGATSGRTIIGNIADGKFELEEVTRFPNNLIEQGGHYYWDIYALYFEIIKGLKEVAQRGLEITSIGIDTWGVDFVCIGDDGAILRNPRAYRDPITFDAMDDYLRHVVSQREVYDVTGIQFMNFNSIFQLYAMKREGNSAFRNAQKILFVPDALSWMLTGNEVCEYTIASTSQLLDPRTKQLDERLLNSLGLTRAKFGKMVNPGTMIGVLTDEVQRLTGLGPVPVIAVAGHDTGSAVAAVPAKDEKFAYLSSGTWSLMGIETKDAVISDLSYERNFTNEGGIEGTTRFLKNICGMWLYERCRLEWPEEVRKLSHPELQGQAMTVEPFRSIINPDDAAFAAPSSMIAAIQKYCRDTNQPVPETPAEICRCIFDSLALRYRQVFSWLQEFAPFRLDVLHIIGGGSLNKYLNQFTANSTGATVLAGPQEGTAIGNIMLQAKAANMVKDIWEMRQIIANSIEMVKYEPQDKAAWEEAYQKYLNIINK</sequence>
<dbReference type="GO" id="GO:0019301">
    <property type="term" value="P:rhamnose catabolic process"/>
    <property type="evidence" value="ECO:0007669"/>
    <property type="project" value="InterPro"/>
</dbReference>
<accession>A0A1G7V4E0</accession>
<reference evidence="10" key="1">
    <citation type="submission" date="2016-10" db="EMBL/GenBank/DDBJ databases">
        <authorList>
            <person name="Varghese N."/>
            <person name="Submissions S."/>
        </authorList>
    </citation>
    <scope>NUCLEOTIDE SEQUENCE [LARGE SCALE GENOMIC DNA]</scope>
    <source>
        <strain evidence="10">BP1-148</strain>
    </source>
</reference>
<evidence type="ECO:0000256" key="3">
    <source>
        <dbReference type="ARBA" id="ARBA00022741"/>
    </source>
</evidence>
<feature type="domain" description="Carbohydrate kinase FGGY C-terminal" evidence="8">
    <location>
        <begin position="258"/>
        <end position="450"/>
    </location>
</feature>
<dbReference type="RefSeq" id="WP_091816136.1">
    <property type="nucleotide sequence ID" value="NZ_FNCQ01000005.1"/>
</dbReference>
<dbReference type="InterPro" id="IPR050406">
    <property type="entry name" value="FGGY_Carb_Kinase"/>
</dbReference>
<dbReference type="InterPro" id="IPR018484">
    <property type="entry name" value="FGGY_N"/>
</dbReference>
<feature type="domain" description="Carbohydrate kinase FGGY N-terminal" evidence="7">
    <location>
        <begin position="6"/>
        <end position="246"/>
    </location>
</feature>
<proteinExistence type="inferred from homology"/>
<dbReference type="STRING" id="645274.SAMN04487901_10587"/>
<dbReference type="InterPro" id="IPR013449">
    <property type="entry name" value="Rhamnulokinase"/>
</dbReference>